<dbReference type="PANTHER" id="PTHR13847:SF280">
    <property type="entry name" value="D-AMINO ACID DEHYDROGENASE"/>
    <property type="match status" value="1"/>
</dbReference>
<dbReference type="SUPFAM" id="SSF54373">
    <property type="entry name" value="FAD-linked reductases, C-terminal domain"/>
    <property type="match status" value="1"/>
</dbReference>
<protein>
    <submittedName>
        <fullName evidence="4">D-amino acid dehydrogenase small subunit</fullName>
    </submittedName>
</protein>
<sequence>MAQRHSVTIIGGGVIGLTTSFALWRAGHEVTLVEKQARIASGASRANGGQLSYRYVAPLASPSAPFEALSWLGRSGSPVALHPNADLHQWGWMARFLRSCTEARFRAASSALLTLALESQRELATWRDQGLSGFDWRQPGKLILYRHHASFAKAAKGLSDRQSQRLLTPAECAMIEPAFAALAPELAGGLFTDSEEVADCHAFCLKLRDAMQGHERFRLLHGSAALERSGTRCLVRLNGVPLPSNRVILAAGLASRELARPLGVGLPLYPLRGYSLTVTPPASSLPEVSVTDYDRRVVYARHGARLRIAAMVDIGKSGARGDERRLAQLRRLAQQTLPEAGPYDRAEAWAGERPATPDSVPIIERGPCDNLLFNVGHGALGFTLAPGSARRILSLVGETM</sequence>
<evidence type="ECO:0000313" key="5">
    <source>
        <dbReference type="Proteomes" id="UP001062776"/>
    </source>
</evidence>
<dbReference type="Proteomes" id="UP001062776">
    <property type="component" value="Unassembled WGS sequence"/>
</dbReference>
<dbReference type="SUPFAM" id="SSF51971">
    <property type="entry name" value="Nucleotide-binding domain"/>
    <property type="match status" value="1"/>
</dbReference>
<comment type="caution">
    <text evidence="4">The sequence shown here is derived from an EMBL/GenBank/DDBJ whole genome shotgun (WGS) entry which is preliminary data.</text>
</comment>
<name>A0ABQ0Q3V0_9PROT</name>
<dbReference type="EMBL" id="BAPV01000016">
    <property type="protein sequence ID" value="GBQ90070.1"/>
    <property type="molecule type" value="Genomic_DNA"/>
</dbReference>
<dbReference type="Gene3D" id="3.30.9.10">
    <property type="entry name" value="D-Amino Acid Oxidase, subunit A, domain 2"/>
    <property type="match status" value="1"/>
</dbReference>
<keyword evidence="5" id="KW-1185">Reference proteome</keyword>
<dbReference type="InterPro" id="IPR036188">
    <property type="entry name" value="FAD/NAD-bd_sf"/>
</dbReference>
<evidence type="ECO:0000313" key="4">
    <source>
        <dbReference type="EMBL" id="GBQ90070.1"/>
    </source>
</evidence>
<reference evidence="4" key="1">
    <citation type="submission" date="2013-04" db="EMBL/GenBank/DDBJ databases">
        <title>The genome sequencing project of 58 acetic acid bacteria.</title>
        <authorList>
            <person name="Okamoto-Kainuma A."/>
            <person name="Ishikawa M."/>
            <person name="Umino S."/>
            <person name="Koizumi Y."/>
            <person name="Shiwa Y."/>
            <person name="Yoshikawa H."/>
            <person name="Matsutani M."/>
            <person name="Matsushita K."/>
        </authorList>
    </citation>
    <scope>NUCLEOTIDE SEQUENCE</scope>
    <source>
        <strain evidence="4">NRIC 0535</strain>
    </source>
</reference>
<comment type="similarity">
    <text evidence="1">Belongs to the DadA oxidoreductase family.</text>
</comment>
<dbReference type="InterPro" id="IPR006076">
    <property type="entry name" value="FAD-dep_OxRdtase"/>
</dbReference>
<organism evidence="4 5">
    <name type="scientific">Asaia krungthepensis NRIC 0535</name>
    <dbReference type="NCBI Taxonomy" id="1307925"/>
    <lineage>
        <taxon>Bacteria</taxon>
        <taxon>Pseudomonadati</taxon>
        <taxon>Pseudomonadota</taxon>
        <taxon>Alphaproteobacteria</taxon>
        <taxon>Acetobacterales</taxon>
        <taxon>Acetobacteraceae</taxon>
        <taxon>Asaia</taxon>
    </lineage>
</organism>
<dbReference type="RefSeq" id="WP_264815846.1">
    <property type="nucleotide sequence ID" value="NZ_BAPV01000016.1"/>
</dbReference>
<dbReference type="Gene3D" id="3.50.50.60">
    <property type="entry name" value="FAD/NAD(P)-binding domain"/>
    <property type="match status" value="2"/>
</dbReference>
<evidence type="ECO:0000259" key="3">
    <source>
        <dbReference type="Pfam" id="PF01266"/>
    </source>
</evidence>
<evidence type="ECO:0000256" key="1">
    <source>
        <dbReference type="ARBA" id="ARBA00009410"/>
    </source>
</evidence>
<proteinExistence type="inferred from homology"/>
<feature type="domain" description="FAD dependent oxidoreductase" evidence="3">
    <location>
        <begin position="7"/>
        <end position="392"/>
    </location>
</feature>
<dbReference type="Pfam" id="PF01266">
    <property type="entry name" value="DAO"/>
    <property type="match status" value="1"/>
</dbReference>
<keyword evidence="2" id="KW-0560">Oxidoreductase</keyword>
<accession>A0ABQ0Q3V0</accession>
<dbReference type="PANTHER" id="PTHR13847">
    <property type="entry name" value="SARCOSINE DEHYDROGENASE-RELATED"/>
    <property type="match status" value="1"/>
</dbReference>
<evidence type="ECO:0000256" key="2">
    <source>
        <dbReference type="ARBA" id="ARBA00023002"/>
    </source>
</evidence>
<gene>
    <name evidence="4" type="ORF">AA0535_1951</name>
</gene>